<feature type="transmembrane region" description="Helical" evidence="1">
    <location>
        <begin position="137"/>
        <end position="157"/>
    </location>
</feature>
<sequence>MTPYDFEKHSQRVGPQKWKDHIWVILNDEKVTPSKTCLIKYYKHGSNEVSTSCRGKHNFHCDEFVTCSLCEKEHRFRLRTKEDCMIYHAADKKWKCSDRPYDRTGSGCSGSPVSMMRRDTAGKVTGDVLKVPRNARIAILVCVLGASSVCLLCVYFMQNAEP</sequence>
<feature type="domain" description="ULTRAPETALA1/2 zinc finger" evidence="3">
    <location>
        <begin position="60"/>
        <end position="104"/>
    </location>
</feature>
<dbReference type="GO" id="GO:0005829">
    <property type="term" value="C:cytosol"/>
    <property type="evidence" value="ECO:0007669"/>
    <property type="project" value="TreeGrafter"/>
</dbReference>
<dbReference type="AlphaFoldDB" id="A0AAD5J391"/>
<gene>
    <name evidence="4" type="ORF">LWI28_006178</name>
</gene>
<proteinExistence type="predicted"/>
<reference evidence="4" key="1">
    <citation type="journal article" date="2022" name="Plant J.">
        <title>Strategies of tolerance reflected in two North American maple genomes.</title>
        <authorList>
            <person name="McEvoy S.L."/>
            <person name="Sezen U.U."/>
            <person name="Trouern-Trend A."/>
            <person name="McMahon S.M."/>
            <person name="Schaberg P.G."/>
            <person name="Yang J."/>
            <person name="Wegrzyn J.L."/>
            <person name="Swenson N.G."/>
        </authorList>
    </citation>
    <scope>NUCLEOTIDE SEQUENCE</scope>
    <source>
        <strain evidence="4">91603</strain>
    </source>
</reference>
<evidence type="ECO:0000259" key="3">
    <source>
        <dbReference type="Pfam" id="PF23293"/>
    </source>
</evidence>
<keyword evidence="1" id="KW-0472">Membrane</keyword>
<evidence type="ECO:0000259" key="2">
    <source>
        <dbReference type="Pfam" id="PF23292"/>
    </source>
</evidence>
<evidence type="ECO:0000313" key="4">
    <source>
        <dbReference type="EMBL" id="KAI9185320.1"/>
    </source>
</evidence>
<comment type="caution">
    <text evidence="4">The sequence shown here is derived from an EMBL/GenBank/DDBJ whole genome shotgun (WGS) entry which is preliminary data.</text>
</comment>
<name>A0AAD5J391_ACENE</name>
<dbReference type="EMBL" id="JAJSOW010000100">
    <property type="protein sequence ID" value="KAI9185320.1"/>
    <property type="molecule type" value="Genomic_DNA"/>
</dbReference>
<evidence type="ECO:0000313" key="5">
    <source>
        <dbReference type="Proteomes" id="UP001064489"/>
    </source>
</evidence>
<dbReference type="Pfam" id="PF23293">
    <property type="entry name" value="zf_ULT1"/>
    <property type="match status" value="1"/>
</dbReference>
<feature type="domain" description="ULTRAPETALA1/2 SAND" evidence="2">
    <location>
        <begin position="1"/>
        <end position="42"/>
    </location>
</feature>
<dbReference type="PANTHER" id="PTHR34053">
    <property type="entry name" value="PROTEIN ULTRAPETALA 1"/>
    <property type="match status" value="1"/>
</dbReference>
<dbReference type="Pfam" id="PF23292">
    <property type="entry name" value="SAND_ULT1"/>
    <property type="match status" value="1"/>
</dbReference>
<dbReference type="GO" id="GO:0005634">
    <property type="term" value="C:nucleus"/>
    <property type="evidence" value="ECO:0007669"/>
    <property type="project" value="TreeGrafter"/>
</dbReference>
<dbReference type="InterPro" id="IPR057011">
    <property type="entry name" value="ULT1/2_SAND"/>
</dbReference>
<keyword evidence="5" id="KW-1185">Reference proteome</keyword>
<keyword evidence="1" id="KW-1133">Transmembrane helix</keyword>
<dbReference type="InterPro" id="IPR057012">
    <property type="entry name" value="ULT1/2_Znf"/>
</dbReference>
<dbReference type="Proteomes" id="UP001064489">
    <property type="component" value="Chromosome 3"/>
</dbReference>
<accession>A0AAD5J391</accession>
<organism evidence="4 5">
    <name type="scientific">Acer negundo</name>
    <name type="common">Box elder</name>
    <dbReference type="NCBI Taxonomy" id="4023"/>
    <lineage>
        <taxon>Eukaryota</taxon>
        <taxon>Viridiplantae</taxon>
        <taxon>Streptophyta</taxon>
        <taxon>Embryophyta</taxon>
        <taxon>Tracheophyta</taxon>
        <taxon>Spermatophyta</taxon>
        <taxon>Magnoliopsida</taxon>
        <taxon>eudicotyledons</taxon>
        <taxon>Gunneridae</taxon>
        <taxon>Pentapetalae</taxon>
        <taxon>rosids</taxon>
        <taxon>malvids</taxon>
        <taxon>Sapindales</taxon>
        <taxon>Sapindaceae</taxon>
        <taxon>Hippocastanoideae</taxon>
        <taxon>Acereae</taxon>
        <taxon>Acer</taxon>
    </lineage>
</organism>
<protein>
    <submittedName>
        <fullName evidence="4">Uncharacterized protein</fullName>
    </submittedName>
</protein>
<evidence type="ECO:0000256" key="1">
    <source>
        <dbReference type="SAM" id="Phobius"/>
    </source>
</evidence>
<dbReference type="InterPro" id="IPR020533">
    <property type="entry name" value="Developmental_reg_ULTRAPETALA"/>
</dbReference>
<keyword evidence="1" id="KW-0812">Transmembrane</keyword>
<reference evidence="4" key="2">
    <citation type="submission" date="2023-02" db="EMBL/GenBank/DDBJ databases">
        <authorList>
            <person name="Swenson N.G."/>
            <person name="Wegrzyn J.L."/>
            <person name="Mcevoy S.L."/>
        </authorList>
    </citation>
    <scope>NUCLEOTIDE SEQUENCE</scope>
    <source>
        <strain evidence="4">91603</strain>
        <tissue evidence="4">Leaf</tissue>
    </source>
</reference>
<dbReference type="PANTHER" id="PTHR34053:SF2">
    <property type="entry name" value="SAND DOMAIN-CONTAINING PROTEIN"/>
    <property type="match status" value="1"/>
</dbReference>